<evidence type="ECO:0000256" key="2">
    <source>
        <dbReference type="ARBA" id="ARBA00022723"/>
    </source>
</evidence>
<protein>
    <recommendedName>
        <fullName evidence="4">JmjC domain-containing protein</fullName>
    </recommendedName>
</protein>
<accession>A0A7W3P468</accession>
<reference evidence="5 6" key="1">
    <citation type="submission" date="2020-07" db="EMBL/GenBank/DDBJ databases">
        <title>Sequencing the genomes of 1000 actinobacteria strains.</title>
        <authorList>
            <person name="Klenk H.-P."/>
        </authorList>
    </citation>
    <scope>NUCLEOTIDE SEQUENCE [LARGE SCALE GENOMIC DNA]</scope>
    <source>
        <strain evidence="5 6">DSM 100723</strain>
    </source>
</reference>
<evidence type="ECO:0000256" key="3">
    <source>
        <dbReference type="ARBA" id="ARBA00023004"/>
    </source>
</evidence>
<sequence>MTNDAGVPGDPTVAGHPAGATPALDRLITLGAEAFAGAHWGRAPLLSTAAELGGDFTDLLDAAAVDELVSDRGLRSPFLRVAKDGSTLPVASFTAGGGIGATVGDQVSDDKLTELFASGATMVLQGLHRVWPPILDFCQQLAAELGHPVQANAYVTPPQNQGFDDHYDVHDVFVLQIDGEKEWTIHAPVLDAPLRTQPWTDRRSDVRAEAAREPLIHTVLRPGDCLYLPRGYLHAAKALGGVSTHLTIGVHAWTRYHLAEQLGAAALEALTTDVEARGSLPFGVDAGATDDLGPAIDLIREKLVAAVRAVPDHVVARALGRQARDAQRAAPVGPLAQLRAAAGLEPEDRLVLRPHLRAELVDEPDGTVLVSRAGRLTLEPAQVAAVKPLLAGEPTPVAELGVELARTLLRAAVAVRG</sequence>
<dbReference type="GO" id="GO:0046872">
    <property type="term" value="F:metal ion binding"/>
    <property type="evidence" value="ECO:0007669"/>
    <property type="project" value="UniProtKB-KW"/>
</dbReference>
<dbReference type="Gene3D" id="2.60.120.650">
    <property type="entry name" value="Cupin"/>
    <property type="match status" value="1"/>
</dbReference>
<organism evidence="5 6">
    <name type="scientific">Microlunatus kandeliicorticis</name>
    <dbReference type="NCBI Taxonomy" id="1759536"/>
    <lineage>
        <taxon>Bacteria</taxon>
        <taxon>Bacillati</taxon>
        <taxon>Actinomycetota</taxon>
        <taxon>Actinomycetes</taxon>
        <taxon>Propionibacteriales</taxon>
        <taxon>Propionibacteriaceae</taxon>
        <taxon>Microlunatus</taxon>
    </lineage>
</organism>
<evidence type="ECO:0000256" key="1">
    <source>
        <dbReference type="ARBA" id="ARBA00001954"/>
    </source>
</evidence>
<dbReference type="PANTHER" id="PTHR13096:SF8">
    <property type="entry name" value="RIBOSOMAL OXYGENASE 1"/>
    <property type="match status" value="1"/>
</dbReference>
<dbReference type="AlphaFoldDB" id="A0A7W3P468"/>
<comment type="cofactor">
    <cofactor evidence="1">
        <name>Fe(2+)</name>
        <dbReference type="ChEBI" id="CHEBI:29033"/>
    </cofactor>
</comment>
<evidence type="ECO:0000313" key="6">
    <source>
        <dbReference type="Proteomes" id="UP000523079"/>
    </source>
</evidence>
<name>A0A7W3P468_9ACTN</name>
<dbReference type="InterPro" id="IPR003347">
    <property type="entry name" value="JmjC_dom"/>
</dbReference>
<dbReference type="RefSeq" id="WP_182558215.1">
    <property type="nucleotide sequence ID" value="NZ_JACGWT010000001.1"/>
</dbReference>
<keyword evidence="3" id="KW-0408">Iron</keyword>
<comment type="caution">
    <text evidence="5">The sequence shown here is derived from an EMBL/GenBank/DDBJ whole genome shotgun (WGS) entry which is preliminary data.</text>
</comment>
<dbReference type="GO" id="GO:0032453">
    <property type="term" value="F:histone H3K4 demethylase activity"/>
    <property type="evidence" value="ECO:0007669"/>
    <property type="project" value="TreeGrafter"/>
</dbReference>
<gene>
    <name evidence="5" type="ORF">FHX74_000178</name>
</gene>
<keyword evidence="2" id="KW-0479">Metal-binding</keyword>
<evidence type="ECO:0000313" key="5">
    <source>
        <dbReference type="EMBL" id="MBA8792584.1"/>
    </source>
</evidence>
<dbReference type="PANTHER" id="PTHR13096">
    <property type="entry name" value="MINA53 MYC INDUCED NUCLEAR ANTIGEN"/>
    <property type="match status" value="1"/>
</dbReference>
<dbReference type="GO" id="GO:0051864">
    <property type="term" value="F:histone H3K36 demethylase activity"/>
    <property type="evidence" value="ECO:0007669"/>
    <property type="project" value="TreeGrafter"/>
</dbReference>
<evidence type="ECO:0000259" key="4">
    <source>
        <dbReference type="PROSITE" id="PS51184"/>
    </source>
</evidence>
<dbReference type="SUPFAM" id="SSF51197">
    <property type="entry name" value="Clavaminate synthase-like"/>
    <property type="match status" value="1"/>
</dbReference>
<proteinExistence type="predicted"/>
<feature type="domain" description="JmjC" evidence="4">
    <location>
        <begin position="119"/>
        <end position="269"/>
    </location>
</feature>
<keyword evidence="6" id="KW-1185">Reference proteome</keyword>
<dbReference type="Proteomes" id="UP000523079">
    <property type="component" value="Unassembled WGS sequence"/>
</dbReference>
<dbReference type="EMBL" id="JACGWT010000001">
    <property type="protein sequence ID" value="MBA8792584.1"/>
    <property type="molecule type" value="Genomic_DNA"/>
</dbReference>
<dbReference type="InterPro" id="IPR039994">
    <property type="entry name" value="NO66-like"/>
</dbReference>
<dbReference type="PROSITE" id="PS51184">
    <property type="entry name" value="JMJC"/>
    <property type="match status" value="1"/>
</dbReference>
<dbReference type="Pfam" id="PF08007">
    <property type="entry name" value="JmjC_2"/>
    <property type="match status" value="1"/>
</dbReference>